<dbReference type="EMBL" id="UINC01186885">
    <property type="protein sequence ID" value="SVD99324.1"/>
    <property type="molecule type" value="Genomic_DNA"/>
</dbReference>
<accession>A0A382ZV04</accession>
<gene>
    <name evidence="1" type="ORF">METZ01_LOCUS452178</name>
</gene>
<evidence type="ECO:0000313" key="1">
    <source>
        <dbReference type="EMBL" id="SVD99324.1"/>
    </source>
</evidence>
<feature type="non-terminal residue" evidence="1">
    <location>
        <position position="1"/>
    </location>
</feature>
<sequence length="229" mass="24891">GEKEEVLASLNALLLQKTMEVPFGNIVALFEGETDPVQRTVLGSLLAKYKDTLESDRTFADQLLTEAMAGINSTDLAVRGLSINLYGALAQYTEDPAESLIGLYSGLNLKEQAAHPTLFQEITKLTENTQAKEVVENTLNNTASASTLRWQAADALFSAGDSEPVYNAIASEKSPEMMDAFVGIALTKGGDDATKKLNEIAGEMKESPARNVLTERLRVWTTKDEFQVN</sequence>
<proteinExistence type="predicted"/>
<evidence type="ECO:0008006" key="2">
    <source>
        <dbReference type="Google" id="ProtNLM"/>
    </source>
</evidence>
<organism evidence="1">
    <name type="scientific">marine metagenome</name>
    <dbReference type="NCBI Taxonomy" id="408172"/>
    <lineage>
        <taxon>unclassified sequences</taxon>
        <taxon>metagenomes</taxon>
        <taxon>ecological metagenomes</taxon>
    </lineage>
</organism>
<protein>
    <recommendedName>
        <fullName evidence="2">HEAT repeat domain-containing protein</fullName>
    </recommendedName>
</protein>
<dbReference type="AlphaFoldDB" id="A0A382ZV04"/>
<name>A0A382ZV04_9ZZZZ</name>
<reference evidence="1" key="1">
    <citation type="submission" date="2018-05" db="EMBL/GenBank/DDBJ databases">
        <authorList>
            <person name="Lanie J.A."/>
            <person name="Ng W.-L."/>
            <person name="Kazmierczak K.M."/>
            <person name="Andrzejewski T.M."/>
            <person name="Davidsen T.M."/>
            <person name="Wayne K.J."/>
            <person name="Tettelin H."/>
            <person name="Glass J.I."/>
            <person name="Rusch D."/>
            <person name="Podicherti R."/>
            <person name="Tsui H.-C.T."/>
            <person name="Winkler M.E."/>
        </authorList>
    </citation>
    <scope>NUCLEOTIDE SEQUENCE</scope>
</reference>